<dbReference type="EMBL" id="FQ670179">
    <property type="protein sequence ID" value="CBY82974.1"/>
    <property type="molecule type" value="Genomic_DNA"/>
</dbReference>
<dbReference type="KEGG" id="hfe:HFELIS_08900"/>
<sequence>MRFRSVSLGVCVCVGLLVSGCTRTVAAKFDRNVSYSVQLNSNDFKIGGVVSAEMPYDPANPNMTELLLNKAVAECQCDTILLPRYEVIKKAFKAPTIKVTGRAATFKEK</sequence>
<dbReference type="HOGENOM" id="CLU_2193309_0_0_7"/>
<accession>E7AC05</accession>
<dbReference type="GeneID" id="36134647"/>
<keyword evidence="2" id="KW-1185">Reference proteome</keyword>
<dbReference type="OrthoDB" id="5325317at2"/>
<reference evidence="1 2" key="1">
    <citation type="journal article" date="2011" name="Genome Biol. Evol.">
        <title>Comparative whole genome sequence analysis of the carcinogenic bacterial model pathogen Helicobacter felis.</title>
        <authorList>
            <person name="Arnold I.C."/>
            <person name="Zigova Z."/>
            <person name="Holden M."/>
            <person name="Lawley T.D."/>
            <person name="Rad R."/>
            <person name="Dougan G."/>
            <person name="Falkow S."/>
            <person name="Bentley S.D."/>
            <person name="Muller A."/>
        </authorList>
    </citation>
    <scope>NUCLEOTIDE SEQUENCE [LARGE SCALE GENOMIC DNA]</scope>
    <source>
        <strain evidence="2">ATCC 49179 / CCUG 28539 / NCTC 12436 / CS1</strain>
    </source>
</reference>
<evidence type="ECO:0000313" key="1">
    <source>
        <dbReference type="EMBL" id="CBY82974.1"/>
    </source>
</evidence>
<dbReference type="RefSeq" id="WP_013469340.1">
    <property type="nucleotide sequence ID" value="NC_014810.2"/>
</dbReference>
<gene>
    <name evidence="1" type="ordered locus">Hfelis_08900</name>
</gene>
<evidence type="ECO:0000313" key="2">
    <source>
        <dbReference type="Proteomes" id="UP000007934"/>
    </source>
</evidence>
<organism evidence="1 2">
    <name type="scientific">Helicobacter felis (strain ATCC 49179 / CCUG 28539 / NCTC 12436 / CS1)</name>
    <dbReference type="NCBI Taxonomy" id="936155"/>
    <lineage>
        <taxon>Bacteria</taxon>
        <taxon>Pseudomonadati</taxon>
        <taxon>Campylobacterota</taxon>
        <taxon>Epsilonproteobacteria</taxon>
        <taxon>Campylobacterales</taxon>
        <taxon>Helicobacteraceae</taxon>
        <taxon>Helicobacter</taxon>
    </lineage>
</organism>
<dbReference type="PROSITE" id="PS51257">
    <property type="entry name" value="PROKAR_LIPOPROTEIN"/>
    <property type="match status" value="1"/>
</dbReference>
<dbReference type="AlphaFoldDB" id="E7AC05"/>
<protein>
    <recommendedName>
        <fullName evidence="3">Lipoprotein</fullName>
    </recommendedName>
</protein>
<proteinExistence type="predicted"/>
<evidence type="ECO:0008006" key="3">
    <source>
        <dbReference type="Google" id="ProtNLM"/>
    </source>
</evidence>
<name>E7AC05_HELFC</name>
<dbReference type="STRING" id="936155.HFELIS_08900"/>
<dbReference type="Proteomes" id="UP000007934">
    <property type="component" value="Chromosome"/>
</dbReference>